<dbReference type="InterPro" id="IPR036291">
    <property type="entry name" value="NAD(P)-bd_dom_sf"/>
</dbReference>
<dbReference type="Pfam" id="PF01370">
    <property type="entry name" value="Epimerase"/>
    <property type="match status" value="1"/>
</dbReference>
<reference evidence="2" key="1">
    <citation type="submission" date="2018-05" db="EMBL/GenBank/DDBJ databases">
        <authorList>
            <person name="Lanie J.A."/>
            <person name="Ng W.-L."/>
            <person name="Kazmierczak K.M."/>
            <person name="Andrzejewski T.M."/>
            <person name="Davidsen T.M."/>
            <person name="Wayne K.J."/>
            <person name="Tettelin H."/>
            <person name="Glass J.I."/>
            <person name="Rusch D."/>
            <person name="Podicherti R."/>
            <person name="Tsui H.-C.T."/>
            <person name="Winkler M.E."/>
        </authorList>
    </citation>
    <scope>NUCLEOTIDE SEQUENCE</scope>
</reference>
<dbReference type="InterPro" id="IPR001509">
    <property type="entry name" value="Epimerase_deHydtase"/>
</dbReference>
<sequence>MKVFVSGHRGMVGSAVVRALRDEGSWEVL</sequence>
<name>A0A382W940_9ZZZZ</name>
<dbReference type="AlphaFoldDB" id="A0A382W940"/>
<accession>A0A382W940</accession>
<evidence type="ECO:0000313" key="2">
    <source>
        <dbReference type="EMBL" id="SVD55376.1"/>
    </source>
</evidence>
<feature type="domain" description="NAD-dependent epimerase/dehydratase" evidence="1">
    <location>
        <begin position="3"/>
        <end position="28"/>
    </location>
</feature>
<gene>
    <name evidence="2" type="ORF">METZ01_LOCUS408230</name>
</gene>
<proteinExistence type="predicted"/>
<organism evidence="2">
    <name type="scientific">marine metagenome</name>
    <dbReference type="NCBI Taxonomy" id="408172"/>
    <lineage>
        <taxon>unclassified sequences</taxon>
        <taxon>metagenomes</taxon>
        <taxon>ecological metagenomes</taxon>
    </lineage>
</organism>
<protein>
    <recommendedName>
        <fullName evidence="1">NAD-dependent epimerase/dehydratase domain-containing protein</fullName>
    </recommendedName>
</protein>
<dbReference type="SUPFAM" id="SSF51735">
    <property type="entry name" value="NAD(P)-binding Rossmann-fold domains"/>
    <property type="match status" value="1"/>
</dbReference>
<dbReference type="EMBL" id="UINC01158050">
    <property type="protein sequence ID" value="SVD55376.1"/>
    <property type="molecule type" value="Genomic_DNA"/>
</dbReference>
<feature type="non-terminal residue" evidence="2">
    <location>
        <position position="29"/>
    </location>
</feature>
<evidence type="ECO:0000259" key="1">
    <source>
        <dbReference type="Pfam" id="PF01370"/>
    </source>
</evidence>